<organism evidence="1 2">
    <name type="scientific">Candidatus Thiomargarita nelsonii</name>
    <dbReference type="NCBI Taxonomy" id="1003181"/>
    <lineage>
        <taxon>Bacteria</taxon>
        <taxon>Pseudomonadati</taxon>
        <taxon>Pseudomonadota</taxon>
        <taxon>Gammaproteobacteria</taxon>
        <taxon>Thiotrichales</taxon>
        <taxon>Thiotrichaceae</taxon>
        <taxon>Thiomargarita</taxon>
    </lineage>
</organism>
<dbReference type="GO" id="GO:0016787">
    <property type="term" value="F:hydrolase activity"/>
    <property type="evidence" value="ECO:0007669"/>
    <property type="project" value="UniProtKB-KW"/>
</dbReference>
<dbReference type="AlphaFoldDB" id="A0A0A6NZJ8"/>
<dbReference type="SUPFAM" id="SSF55811">
    <property type="entry name" value="Nudix"/>
    <property type="match status" value="1"/>
</dbReference>
<dbReference type="Gene3D" id="3.90.79.10">
    <property type="entry name" value="Nucleoside Triphosphate Pyrophosphohydrolase"/>
    <property type="match status" value="1"/>
</dbReference>
<protein>
    <submittedName>
        <fullName evidence="1">Hydrolase, NUDIX</fullName>
    </submittedName>
</protein>
<proteinExistence type="predicted"/>
<reference evidence="1 2" key="1">
    <citation type="submission" date="2016-05" db="EMBL/GenBank/DDBJ databases">
        <title>Single-cell genome of chain-forming Candidatus Thiomargarita nelsonii and comparison to other large sulfur-oxidizing bacteria.</title>
        <authorList>
            <person name="Winkel M."/>
            <person name="Salman V."/>
            <person name="Woyke T."/>
            <person name="Schulz-Vogt H."/>
            <person name="Richter M."/>
            <person name="Flood B."/>
            <person name="Bailey J."/>
            <person name="Amann R."/>
            <person name="Mussmann M."/>
        </authorList>
    </citation>
    <scope>NUCLEOTIDE SEQUENCE [LARGE SCALE GENOMIC DNA]</scope>
    <source>
        <strain evidence="1 2">THI036</strain>
    </source>
</reference>
<dbReference type="Proteomes" id="UP000076962">
    <property type="component" value="Unassembled WGS sequence"/>
</dbReference>
<keyword evidence="1" id="KW-0378">Hydrolase</keyword>
<dbReference type="EMBL" id="LUTY01000459">
    <property type="protein sequence ID" value="OAD23266.1"/>
    <property type="molecule type" value="Genomic_DNA"/>
</dbReference>
<evidence type="ECO:0000313" key="1">
    <source>
        <dbReference type="EMBL" id="OAD23266.1"/>
    </source>
</evidence>
<sequence>MKNWHKLKTIVKIHSKWLTLFGESWTDEHDNELEYWRIEKADSVIILPIWNHSIILPPKNFRVGVNTCTLDFPGGRIEESKKHQEMVTKILERELGVNSETIYTIKPQNQEGWLINSSFSNQKLYGFVAEIADDSSIPKERIGSIFPNTRDGIQTLLGKLNCLQCRAVLLEWLRFQDTNLLK</sequence>
<evidence type="ECO:0000313" key="2">
    <source>
        <dbReference type="Proteomes" id="UP000076962"/>
    </source>
</evidence>
<comment type="caution">
    <text evidence="1">The sequence shown here is derived from an EMBL/GenBank/DDBJ whole genome shotgun (WGS) entry which is preliminary data.</text>
</comment>
<dbReference type="PATRIC" id="fig|1003181.4.peg.1293"/>
<keyword evidence="2" id="KW-1185">Reference proteome</keyword>
<gene>
    <name evidence="1" type="ORF">THIOM_000908</name>
</gene>
<dbReference type="InterPro" id="IPR015797">
    <property type="entry name" value="NUDIX_hydrolase-like_dom_sf"/>
</dbReference>
<name>A0A0A6NZJ8_9GAMM</name>
<accession>A0A0A6NZJ8</accession>